<proteinExistence type="predicted"/>
<sequence length="497" mass="55010">MALFLRPWADLHPDLLVQITDRIDDLKSYTSVRGACTTWRRTLAPLFPALLAAAEGATMSTSRPSAASLLMPDSGRSSFELAPVASGSRCVGSNGGWLALCVRVIVGISEAEHPTAFFFFLANPVTGAEIALPPLLHEAKWITKAVFAPNPAADDFAVAAICDADTIIYVTAGDTSWAVLDPVCPGIRDHLADLVYHEQGHKVYCLTRCGLVHVLHLPERRRRKPAVVLDPTKLSVLRPPKGIGVIIQRYHPDMTLPVTIAPYYYWRIRRPPATDLINTPMRTHSWYLSIRDNEDCDEVPAGTMMDDPYWTLSAEPQEPELSSPARIEYLLSATAFAQPYRAVSDIANAKHLVFCEGNMYQVWRNTSCTVNLQGPGGVGQHRVLLGEVIVLRYYPNRGHRSWWDVVKDLGGYSFFVGRNNAVSVYAEGVPGLRANCVYWIDGHCREKGMVFDMATGRSTPCRPPAEVAAPDECPRRMCLWYFMSDMVTTDSSNGGRS</sequence>
<evidence type="ECO:0000313" key="2">
    <source>
        <dbReference type="EMBL" id="CAL4956382.1"/>
    </source>
</evidence>
<dbReference type="Pfam" id="PF03478">
    <property type="entry name" value="Beta-prop_KIB1-4"/>
    <property type="match status" value="2"/>
</dbReference>
<dbReference type="InterPro" id="IPR005174">
    <property type="entry name" value="KIB1-4_b-propeller"/>
</dbReference>
<gene>
    <name evidence="2" type="ORF">URODEC1_LOCUS42003</name>
</gene>
<dbReference type="PANTHER" id="PTHR34708">
    <property type="entry name" value="OS07G0440000 PROTEIN"/>
    <property type="match status" value="1"/>
</dbReference>
<evidence type="ECO:0000313" key="3">
    <source>
        <dbReference type="Proteomes" id="UP001497457"/>
    </source>
</evidence>
<dbReference type="AlphaFoldDB" id="A0ABC8Z6J2"/>
<reference evidence="2" key="1">
    <citation type="submission" date="2024-10" db="EMBL/GenBank/DDBJ databases">
        <authorList>
            <person name="Ryan C."/>
        </authorList>
    </citation>
    <scope>NUCLEOTIDE SEQUENCE [LARGE SCALE GENOMIC DNA]</scope>
</reference>
<name>A0ABC8Z6J2_9POAL</name>
<feature type="domain" description="KIB1-4 beta-propeller" evidence="1">
    <location>
        <begin position="79"/>
        <end position="220"/>
    </location>
</feature>
<dbReference type="Proteomes" id="UP001497457">
    <property type="component" value="Chromosome 18b"/>
</dbReference>
<dbReference type="PANTHER" id="PTHR34708:SF1">
    <property type="entry name" value="OS08G0126400 PROTEIN"/>
    <property type="match status" value="1"/>
</dbReference>
<accession>A0ABC8Z6J2</accession>
<protein>
    <recommendedName>
        <fullName evidence="1">KIB1-4 beta-propeller domain-containing protein</fullName>
    </recommendedName>
</protein>
<keyword evidence="3" id="KW-1185">Reference proteome</keyword>
<evidence type="ECO:0000259" key="1">
    <source>
        <dbReference type="Pfam" id="PF03478"/>
    </source>
</evidence>
<feature type="domain" description="KIB1-4 beta-propeller" evidence="1">
    <location>
        <begin position="339"/>
        <end position="447"/>
    </location>
</feature>
<organism evidence="2 3">
    <name type="scientific">Urochloa decumbens</name>
    <dbReference type="NCBI Taxonomy" id="240449"/>
    <lineage>
        <taxon>Eukaryota</taxon>
        <taxon>Viridiplantae</taxon>
        <taxon>Streptophyta</taxon>
        <taxon>Embryophyta</taxon>
        <taxon>Tracheophyta</taxon>
        <taxon>Spermatophyta</taxon>
        <taxon>Magnoliopsida</taxon>
        <taxon>Liliopsida</taxon>
        <taxon>Poales</taxon>
        <taxon>Poaceae</taxon>
        <taxon>PACMAD clade</taxon>
        <taxon>Panicoideae</taxon>
        <taxon>Panicodae</taxon>
        <taxon>Paniceae</taxon>
        <taxon>Melinidinae</taxon>
        <taxon>Urochloa</taxon>
    </lineage>
</organism>
<dbReference type="EMBL" id="OZ075128">
    <property type="protein sequence ID" value="CAL4956382.1"/>
    <property type="molecule type" value="Genomic_DNA"/>
</dbReference>